<dbReference type="NCBIfam" id="TIGR00026">
    <property type="entry name" value="hi_GC_TIGR00026"/>
    <property type="match status" value="1"/>
</dbReference>
<proteinExistence type="inferred from homology"/>
<reference evidence="5" key="1">
    <citation type="journal article" date="2019" name="Int. J. Syst. Evol. Microbiol.">
        <title>The Global Catalogue of Microorganisms (GCM) 10K type strain sequencing project: providing services to taxonomists for standard genome sequencing and annotation.</title>
        <authorList>
            <consortium name="The Broad Institute Genomics Platform"/>
            <consortium name="The Broad Institute Genome Sequencing Center for Infectious Disease"/>
            <person name="Wu L."/>
            <person name="Ma J."/>
        </authorList>
    </citation>
    <scope>NUCLEOTIDE SEQUENCE [LARGE SCALE GENOMIC DNA]</scope>
    <source>
        <strain evidence="5">JCM 30346</strain>
    </source>
</reference>
<evidence type="ECO:0000256" key="1">
    <source>
        <dbReference type="ARBA" id="ARBA00008710"/>
    </source>
</evidence>
<name>A0ABW1NTW9_9ACTN</name>
<keyword evidence="5" id="KW-1185">Reference proteome</keyword>
<dbReference type="CDD" id="cd12108">
    <property type="entry name" value="Hr-like"/>
    <property type="match status" value="1"/>
</dbReference>
<evidence type="ECO:0000313" key="5">
    <source>
        <dbReference type="Proteomes" id="UP001596137"/>
    </source>
</evidence>
<evidence type="ECO:0000313" key="4">
    <source>
        <dbReference type="EMBL" id="MFC6086854.1"/>
    </source>
</evidence>
<dbReference type="InterPro" id="IPR012312">
    <property type="entry name" value="Hemerythrin-like"/>
</dbReference>
<dbReference type="InterPro" id="IPR004378">
    <property type="entry name" value="F420H2_quin_Rdtase"/>
</dbReference>
<evidence type="ECO:0000259" key="3">
    <source>
        <dbReference type="Pfam" id="PF01814"/>
    </source>
</evidence>
<organism evidence="4 5">
    <name type="scientific">Sphaerisporangium aureirubrum</name>
    <dbReference type="NCBI Taxonomy" id="1544736"/>
    <lineage>
        <taxon>Bacteria</taxon>
        <taxon>Bacillati</taxon>
        <taxon>Actinomycetota</taxon>
        <taxon>Actinomycetes</taxon>
        <taxon>Streptosporangiales</taxon>
        <taxon>Streptosporangiaceae</taxon>
        <taxon>Sphaerisporangium</taxon>
    </lineage>
</organism>
<dbReference type="Gene3D" id="1.20.120.520">
    <property type="entry name" value="nmb1532 protein domain like"/>
    <property type="match status" value="1"/>
</dbReference>
<dbReference type="Pfam" id="PF01814">
    <property type="entry name" value="Hemerythrin"/>
    <property type="match status" value="1"/>
</dbReference>
<dbReference type="Proteomes" id="UP001596137">
    <property type="component" value="Unassembled WGS sequence"/>
</dbReference>
<dbReference type="RefSeq" id="WP_380762440.1">
    <property type="nucleotide sequence ID" value="NZ_JBHSRF010000103.1"/>
</dbReference>
<dbReference type="Gene3D" id="2.30.110.10">
    <property type="entry name" value="Electron Transport, Fmn-binding Protein, Chain A"/>
    <property type="match status" value="1"/>
</dbReference>
<accession>A0ABW1NTW9</accession>
<dbReference type="EMBL" id="JBHSRF010000103">
    <property type="protein sequence ID" value="MFC6086854.1"/>
    <property type="molecule type" value="Genomic_DNA"/>
</dbReference>
<comment type="similarity">
    <text evidence="1">Belongs to the F420H(2)-dependent quinone reductase family.</text>
</comment>
<comment type="catalytic activity">
    <reaction evidence="2">
        <text>oxidized coenzyme F420-(gamma-L-Glu)(n) + a quinol + H(+) = reduced coenzyme F420-(gamma-L-Glu)(n) + a quinone</text>
        <dbReference type="Rhea" id="RHEA:39663"/>
        <dbReference type="Rhea" id="RHEA-COMP:12939"/>
        <dbReference type="Rhea" id="RHEA-COMP:14378"/>
        <dbReference type="ChEBI" id="CHEBI:15378"/>
        <dbReference type="ChEBI" id="CHEBI:24646"/>
        <dbReference type="ChEBI" id="CHEBI:132124"/>
        <dbReference type="ChEBI" id="CHEBI:133980"/>
        <dbReference type="ChEBI" id="CHEBI:139511"/>
    </reaction>
</comment>
<sequence length="276" mass="29635">MPIDFNQQVIDEFRANAGQVGGPFEGARLILLTTTGARSGARHTTPLGYLPDGGERILVIASAGGAPRHPAWYHNLVADPAVTVEDGLFTYEATATVLTGEERDQVFARAAEADPGWAAYQAKTTRVLPVVALRQTVPGPPAGASWGETLKRIHDAFRRELALIRKEVAESGPGIGAQLRVNCLTFCAGLHYHHTGEDNGMFAALGRRDPGLLPTLDRLHREHEKIAVIAGELRGLVTTPGGDPSLVLAEVDRLVAELEAHLAYEEEQLIPVLDAP</sequence>
<gene>
    <name evidence="4" type="ORF">ACFP1K_37215</name>
</gene>
<dbReference type="Pfam" id="PF04075">
    <property type="entry name" value="F420H2_quin_red"/>
    <property type="match status" value="1"/>
</dbReference>
<dbReference type="SUPFAM" id="SSF50475">
    <property type="entry name" value="FMN-binding split barrel"/>
    <property type="match status" value="1"/>
</dbReference>
<dbReference type="PANTHER" id="PTHR39428">
    <property type="entry name" value="F420H(2)-DEPENDENT QUINONE REDUCTASE RV1261C"/>
    <property type="match status" value="1"/>
</dbReference>
<feature type="domain" description="Hemerythrin-like" evidence="3">
    <location>
        <begin position="148"/>
        <end position="273"/>
    </location>
</feature>
<protein>
    <submittedName>
        <fullName evidence="4">Nitroreductase/quinone reductase family protein</fullName>
    </submittedName>
</protein>
<evidence type="ECO:0000256" key="2">
    <source>
        <dbReference type="ARBA" id="ARBA00049106"/>
    </source>
</evidence>
<dbReference type="PANTHER" id="PTHR39428:SF1">
    <property type="entry name" value="F420H(2)-DEPENDENT QUINONE REDUCTASE RV1261C"/>
    <property type="match status" value="1"/>
</dbReference>
<dbReference type="InterPro" id="IPR012349">
    <property type="entry name" value="Split_barrel_FMN-bd"/>
</dbReference>
<comment type="caution">
    <text evidence="4">The sequence shown here is derived from an EMBL/GenBank/DDBJ whole genome shotgun (WGS) entry which is preliminary data.</text>
</comment>